<proteinExistence type="predicted"/>
<protein>
    <submittedName>
        <fullName evidence="1">Uncharacterized protein</fullName>
    </submittedName>
</protein>
<comment type="caution">
    <text evidence="1">The sequence shown here is derived from an EMBL/GenBank/DDBJ whole genome shotgun (WGS) entry which is preliminary data.</text>
</comment>
<dbReference type="EMBL" id="JACEIK010007244">
    <property type="protein sequence ID" value="MCE3049928.1"/>
    <property type="molecule type" value="Genomic_DNA"/>
</dbReference>
<feature type="non-terminal residue" evidence="1">
    <location>
        <position position="1"/>
    </location>
</feature>
<feature type="non-terminal residue" evidence="1">
    <location>
        <position position="83"/>
    </location>
</feature>
<evidence type="ECO:0000313" key="2">
    <source>
        <dbReference type="Proteomes" id="UP000823775"/>
    </source>
</evidence>
<dbReference type="Proteomes" id="UP000823775">
    <property type="component" value="Unassembled WGS sequence"/>
</dbReference>
<sequence>SEKKEGSVVGSNSWDENDNEVEWIKATCAKFARGECAQVKSGLIDVEQKNSCLSMRNNYRLEEEEDSTRIVLGRDSQAARVEE</sequence>
<reference evidence="1 2" key="1">
    <citation type="journal article" date="2021" name="BMC Genomics">
        <title>Datura genome reveals duplications of psychoactive alkaloid biosynthetic genes and high mutation rate following tissue culture.</title>
        <authorList>
            <person name="Rajewski A."/>
            <person name="Carter-House D."/>
            <person name="Stajich J."/>
            <person name="Litt A."/>
        </authorList>
    </citation>
    <scope>NUCLEOTIDE SEQUENCE [LARGE SCALE GENOMIC DNA]</scope>
    <source>
        <strain evidence="1">AR-01</strain>
    </source>
</reference>
<organism evidence="1 2">
    <name type="scientific">Datura stramonium</name>
    <name type="common">Jimsonweed</name>
    <name type="synonym">Common thornapple</name>
    <dbReference type="NCBI Taxonomy" id="4076"/>
    <lineage>
        <taxon>Eukaryota</taxon>
        <taxon>Viridiplantae</taxon>
        <taxon>Streptophyta</taxon>
        <taxon>Embryophyta</taxon>
        <taxon>Tracheophyta</taxon>
        <taxon>Spermatophyta</taxon>
        <taxon>Magnoliopsida</taxon>
        <taxon>eudicotyledons</taxon>
        <taxon>Gunneridae</taxon>
        <taxon>Pentapetalae</taxon>
        <taxon>asterids</taxon>
        <taxon>lamiids</taxon>
        <taxon>Solanales</taxon>
        <taxon>Solanaceae</taxon>
        <taxon>Solanoideae</taxon>
        <taxon>Datureae</taxon>
        <taxon>Datura</taxon>
    </lineage>
</organism>
<gene>
    <name evidence="1" type="ORF">HAX54_046144</name>
</gene>
<name>A0ABS8WGI7_DATST</name>
<evidence type="ECO:0000313" key="1">
    <source>
        <dbReference type="EMBL" id="MCE3049928.1"/>
    </source>
</evidence>
<accession>A0ABS8WGI7</accession>
<keyword evidence="2" id="KW-1185">Reference proteome</keyword>